<reference evidence="1" key="1">
    <citation type="journal article" date="2020" name="mSystems">
        <title>Genome- and Community-Level Interaction Insights into Carbon Utilization and Element Cycling Functions of Hydrothermarchaeota in Hydrothermal Sediment.</title>
        <authorList>
            <person name="Zhou Z."/>
            <person name="Liu Y."/>
            <person name="Xu W."/>
            <person name="Pan J."/>
            <person name="Luo Z.H."/>
            <person name="Li M."/>
        </authorList>
    </citation>
    <scope>NUCLEOTIDE SEQUENCE [LARGE SCALE GENOMIC DNA]</scope>
    <source>
        <strain evidence="1">HyVt-233</strain>
    </source>
</reference>
<name>A0A7C0Y9J8_DESA2</name>
<organism evidence="1">
    <name type="scientific">Desulfofervidus auxilii</name>
    <dbReference type="NCBI Taxonomy" id="1621989"/>
    <lineage>
        <taxon>Bacteria</taxon>
        <taxon>Pseudomonadati</taxon>
        <taxon>Thermodesulfobacteriota</taxon>
        <taxon>Candidatus Desulfofervidia</taxon>
        <taxon>Candidatus Desulfofervidales</taxon>
        <taxon>Candidatus Desulfofervidaceae</taxon>
        <taxon>Candidatus Desulfofervidus</taxon>
    </lineage>
</organism>
<dbReference type="EMBL" id="DRBS01000136">
    <property type="protein sequence ID" value="HDD43912.1"/>
    <property type="molecule type" value="Genomic_DNA"/>
</dbReference>
<accession>A0A7C0Y9J8</accession>
<dbReference type="Proteomes" id="UP000886289">
    <property type="component" value="Unassembled WGS sequence"/>
</dbReference>
<gene>
    <name evidence="1" type="ORF">ENG63_03505</name>
</gene>
<sequence length="64" mass="7244">MLKLTKSSEQELRNYHVGSGVIFLNTSKGILKINIHLGKNGKFYTGTMELDEYLKALSKELNND</sequence>
<proteinExistence type="predicted"/>
<evidence type="ECO:0000313" key="1">
    <source>
        <dbReference type="EMBL" id="HDD43912.1"/>
    </source>
</evidence>
<dbReference type="AlphaFoldDB" id="A0A7C0Y9J8"/>
<comment type="caution">
    <text evidence="1">The sequence shown here is derived from an EMBL/GenBank/DDBJ whole genome shotgun (WGS) entry which is preliminary data.</text>
</comment>
<protein>
    <submittedName>
        <fullName evidence="1">Uncharacterized protein</fullName>
    </submittedName>
</protein>